<evidence type="ECO:0000256" key="8">
    <source>
        <dbReference type="SAM" id="MobiDB-lite"/>
    </source>
</evidence>
<proteinExistence type="predicted"/>
<dbReference type="EC" id="2.7.7.7" evidence="1"/>
<dbReference type="Proteomes" id="UP000005019">
    <property type="component" value="Unassembled WGS sequence"/>
</dbReference>
<dbReference type="InterPro" id="IPR015199">
    <property type="entry name" value="DNA_pol_III_delta_C"/>
</dbReference>
<sequence length="349" mass="38470">MIYDWCKPQWSQLMALGSRLPHALLLAGPSGLGKREFAEALAARMLCERARGEEQACGECASCRLIAGDNHPDWITVRPEALEESPDDESADDEGDGKAKSTQIRIAQVRAVVERLGVGSHQGGYRVVLLYPAEAMNVDSANALLKSLEEPPPNTLFLLISDQPRKLLPTIRSRTRVLSFQQPPADEALAWLAQQGVRNAADALALCAGSPLHARDLAGSRDAQIQGQFVDDVARQALSSPLEVAARWDGWLKGKKKGEPGLTDLPTLVTWLQRWLADVVLLAQDCEPRVFVGRRAQLAQLAERSDVATVLRGYNELLKVRALAHHPLNARLFLEDLLMRYARLFRAAR</sequence>
<protein>
    <recommendedName>
        <fullName evidence="2">DNA polymerase III subunit delta'</fullName>
        <ecNumber evidence="1">2.7.7.7</ecNumber>
    </recommendedName>
</protein>
<dbReference type="AlphaFoldDB" id="F5R9J5"/>
<dbReference type="OrthoDB" id="9811073at2"/>
<evidence type="ECO:0000256" key="2">
    <source>
        <dbReference type="ARBA" id="ARBA00014363"/>
    </source>
</evidence>
<keyword evidence="4" id="KW-0548">Nucleotidyltransferase</keyword>
<gene>
    <name evidence="10" type="ORF">METUNv1_00904</name>
</gene>
<dbReference type="SUPFAM" id="SSF52540">
    <property type="entry name" value="P-loop containing nucleoside triphosphate hydrolases"/>
    <property type="match status" value="1"/>
</dbReference>
<dbReference type="GO" id="GO:0006261">
    <property type="term" value="P:DNA-templated DNA replication"/>
    <property type="evidence" value="ECO:0007669"/>
    <property type="project" value="TreeGrafter"/>
</dbReference>
<evidence type="ECO:0000256" key="5">
    <source>
        <dbReference type="ARBA" id="ARBA00022705"/>
    </source>
</evidence>
<evidence type="ECO:0000256" key="6">
    <source>
        <dbReference type="ARBA" id="ARBA00022932"/>
    </source>
</evidence>
<keyword evidence="3" id="KW-0808">Transferase</keyword>
<feature type="domain" description="DNA polymerase III delta subunit C-terminal" evidence="9">
    <location>
        <begin position="267"/>
        <end position="340"/>
    </location>
</feature>
<name>F5R9J5_METUF</name>
<dbReference type="GO" id="GO:0003887">
    <property type="term" value="F:DNA-directed DNA polymerase activity"/>
    <property type="evidence" value="ECO:0007669"/>
    <property type="project" value="UniProtKB-KW"/>
</dbReference>
<feature type="region of interest" description="Disordered" evidence="8">
    <location>
        <begin position="82"/>
        <end position="102"/>
    </location>
</feature>
<reference evidence="10 11" key="1">
    <citation type="journal article" date="2011" name="J. Bacteriol.">
        <title>Genome sequence of Methyloversatilis universalis FAM5T, a methylotrophic representative of the order Rhodocyclales.</title>
        <authorList>
            <person name="Kittichotirat W."/>
            <person name="Good N.M."/>
            <person name="Hall R."/>
            <person name="Bringel F."/>
            <person name="Lajus A."/>
            <person name="Medigue C."/>
            <person name="Smalley N.E."/>
            <person name="Beck D."/>
            <person name="Bumgarner R."/>
            <person name="Vuilleumier S."/>
            <person name="Kalyuzhnaya M.G."/>
        </authorList>
    </citation>
    <scope>NUCLEOTIDE SEQUENCE [LARGE SCALE GENOMIC DNA]</scope>
    <source>
        <strain evidence="11">ATCC BAA-1314 / JCM 13912 / FAM5</strain>
    </source>
</reference>
<comment type="caution">
    <text evidence="10">The sequence shown here is derived from an EMBL/GenBank/DDBJ whole genome shotgun (WGS) entry which is preliminary data.</text>
</comment>
<keyword evidence="6" id="KW-0239">DNA-directed DNA polymerase</keyword>
<dbReference type="InterPro" id="IPR050238">
    <property type="entry name" value="DNA_Rep/Repair_Clamp_Loader"/>
</dbReference>
<dbReference type="InterPro" id="IPR004622">
    <property type="entry name" value="DNA_pol_HolB"/>
</dbReference>
<evidence type="ECO:0000256" key="4">
    <source>
        <dbReference type="ARBA" id="ARBA00022695"/>
    </source>
</evidence>
<evidence type="ECO:0000256" key="7">
    <source>
        <dbReference type="ARBA" id="ARBA00049244"/>
    </source>
</evidence>
<dbReference type="NCBIfam" id="TIGR00678">
    <property type="entry name" value="holB"/>
    <property type="match status" value="1"/>
</dbReference>
<dbReference type="InterPro" id="IPR027417">
    <property type="entry name" value="P-loop_NTPase"/>
</dbReference>
<dbReference type="eggNOG" id="COG0470">
    <property type="taxonomic scope" value="Bacteria"/>
</dbReference>
<evidence type="ECO:0000256" key="1">
    <source>
        <dbReference type="ARBA" id="ARBA00012417"/>
    </source>
</evidence>
<dbReference type="PANTHER" id="PTHR11669:SF8">
    <property type="entry name" value="DNA POLYMERASE III SUBUNIT DELTA"/>
    <property type="match status" value="1"/>
</dbReference>
<dbReference type="EMBL" id="AFHG01000030">
    <property type="protein sequence ID" value="EGK73065.1"/>
    <property type="molecule type" value="Genomic_DNA"/>
</dbReference>
<keyword evidence="11" id="KW-1185">Reference proteome</keyword>
<accession>F5R9J5</accession>
<dbReference type="Pfam" id="PF09115">
    <property type="entry name" value="DNApol3-delta_C"/>
    <property type="match status" value="1"/>
</dbReference>
<dbReference type="GO" id="GO:0003677">
    <property type="term" value="F:DNA binding"/>
    <property type="evidence" value="ECO:0007669"/>
    <property type="project" value="InterPro"/>
</dbReference>
<dbReference type="GO" id="GO:0008408">
    <property type="term" value="F:3'-5' exonuclease activity"/>
    <property type="evidence" value="ECO:0007669"/>
    <property type="project" value="InterPro"/>
</dbReference>
<keyword evidence="5" id="KW-0235">DNA replication</keyword>
<dbReference type="GO" id="GO:0009360">
    <property type="term" value="C:DNA polymerase III complex"/>
    <property type="evidence" value="ECO:0007669"/>
    <property type="project" value="InterPro"/>
</dbReference>
<dbReference type="Pfam" id="PF13177">
    <property type="entry name" value="DNA_pol3_delta2"/>
    <property type="match status" value="1"/>
</dbReference>
<dbReference type="RefSeq" id="WP_008059253.1">
    <property type="nucleotide sequence ID" value="NZ_AFHG01000030.1"/>
</dbReference>
<evidence type="ECO:0000256" key="3">
    <source>
        <dbReference type="ARBA" id="ARBA00022679"/>
    </source>
</evidence>
<dbReference type="Gene3D" id="3.40.50.300">
    <property type="entry name" value="P-loop containing nucleotide triphosphate hydrolases"/>
    <property type="match status" value="1"/>
</dbReference>
<evidence type="ECO:0000313" key="10">
    <source>
        <dbReference type="EMBL" id="EGK73065.1"/>
    </source>
</evidence>
<comment type="catalytic activity">
    <reaction evidence="7">
        <text>DNA(n) + a 2'-deoxyribonucleoside 5'-triphosphate = DNA(n+1) + diphosphate</text>
        <dbReference type="Rhea" id="RHEA:22508"/>
        <dbReference type="Rhea" id="RHEA-COMP:17339"/>
        <dbReference type="Rhea" id="RHEA-COMP:17340"/>
        <dbReference type="ChEBI" id="CHEBI:33019"/>
        <dbReference type="ChEBI" id="CHEBI:61560"/>
        <dbReference type="ChEBI" id="CHEBI:173112"/>
        <dbReference type="EC" id="2.7.7.7"/>
    </reaction>
</comment>
<feature type="compositionally biased region" description="Acidic residues" evidence="8">
    <location>
        <begin position="82"/>
        <end position="95"/>
    </location>
</feature>
<organism evidence="10 11">
    <name type="scientific">Methyloversatilis universalis (strain ATCC BAA-1314 / DSM 25237 / JCM 13912 / CCUG 52030 / FAM5)</name>
    <dbReference type="NCBI Taxonomy" id="1000565"/>
    <lineage>
        <taxon>Bacteria</taxon>
        <taxon>Pseudomonadati</taxon>
        <taxon>Pseudomonadota</taxon>
        <taxon>Betaproteobacteria</taxon>
        <taxon>Nitrosomonadales</taxon>
        <taxon>Sterolibacteriaceae</taxon>
        <taxon>Methyloversatilis</taxon>
    </lineage>
</organism>
<dbReference type="PANTHER" id="PTHR11669">
    <property type="entry name" value="REPLICATION FACTOR C / DNA POLYMERASE III GAMMA-TAU SUBUNIT"/>
    <property type="match status" value="1"/>
</dbReference>
<dbReference type="STRING" id="1000565.METUNv1_00904"/>
<evidence type="ECO:0000313" key="11">
    <source>
        <dbReference type="Proteomes" id="UP000005019"/>
    </source>
</evidence>
<evidence type="ECO:0000259" key="9">
    <source>
        <dbReference type="Pfam" id="PF09115"/>
    </source>
</evidence>